<dbReference type="Proteomes" id="UP000494252">
    <property type="component" value="Unassembled WGS sequence"/>
</dbReference>
<reference evidence="1 2" key="1">
    <citation type="submission" date="2020-04" db="EMBL/GenBank/DDBJ databases">
        <authorList>
            <person name="De Canck E."/>
        </authorList>
    </citation>
    <scope>NUCLEOTIDE SEQUENCE [LARGE SCALE GENOMIC DNA]</scope>
    <source>
        <strain evidence="1 2">LMG 27177</strain>
    </source>
</reference>
<dbReference type="AlphaFoldDB" id="A0A6J5H4U6"/>
<dbReference type="EMBL" id="CADIKI010000028">
    <property type="protein sequence ID" value="CAB3808986.1"/>
    <property type="molecule type" value="Genomic_DNA"/>
</dbReference>
<protein>
    <submittedName>
        <fullName evidence="1">Uncharacterized protein</fullName>
    </submittedName>
</protein>
<accession>A0A6J5H4U6</accession>
<evidence type="ECO:0000313" key="1">
    <source>
        <dbReference type="EMBL" id="CAB3808986.1"/>
    </source>
</evidence>
<keyword evidence="2" id="KW-1185">Reference proteome</keyword>
<gene>
    <name evidence="1" type="ORF">LMG27177_06670</name>
</gene>
<dbReference type="RefSeq" id="WP_175165721.1">
    <property type="nucleotide sequence ID" value="NZ_CADIKI010000028.1"/>
</dbReference>
<proteinExistence type="predicted"/>
<sequence>MDNDSREEKIRLRAYQLWESRLSNRSSIKHLHSLPLPEQAGFFRATLRPVASYPGPCSSANPSSSSDCKSGAAVSRAEGARAVGARLIPIGVARCGVRLSCSTIPHDFPR</sequence>
<organism evidence="1 2">
    <name type="scientific">Paraburkholderia fynbosensis</name>
    <dbReference type="NCBI Taxonomy" id="1200993"/>
    <lineage>
        <taxon>Bacteria</taxon>
        <taxon>Pseudomonadati</taxon>
        <taxon>Pseudomonadota</taxon>
        <taxon>Betaproteobacteria</taxon>
        <taxon>Burkholderiales</taxon>
        <taxon>Burkholderiaceae</taxon>
        <taxon>Paraburkholderia</taxon>
    </lineage>
</organism>
<evidence type="ECO:0000313" key="2">
    <source>
        <dbReference type="Proteomes" id="UP000494252"/>
    </source>
</evidence>
<name>A0A6J5H4U6_9BURK</name>